<dbReference type="AlphaFoldDB" id="A0A0B5VQH8"/>
<dbReference type="GO" id="GO:0019843">
    <property type="term" value="F:rRNA binding"/>
    <property type="evidence" value="ECO:0007669"/>
    <property type="project" value="UniProtKB-KW"/>
</dbReference>
<comment type="function">
    <text evidence="1">Probably binds the 23S rRNA.</text>
</comment>
<dbReference type="Gene3D" id="3.40.1370.10">
    <property type="match status" value="1"/>
</dbReference>
<evidence type="ECO:0000256" key="6">
    <source>
        <dbReference type="ARBA" id="ARBA00023274"/>
    </source>
</evidence>
<keyword evidence="10" id="KW-0934">Plastid</keyword>
<keyword evidence="4" id="KW-0694">RNA-binding</keyword>
<keyword evidence="3" id="KW-0699">rRNA-binding</keyword>
<evidence type="ECO:0000256" key="9">
    <source>
        <dbReference type="SAM" id="MobiDB-lite"/>
    </source>
</evidence>
<dbReference type="SUPFAM" id="SSF52166">
    <property type="entry name" value="Ribosomal protein L4"/>
    <property type="match status" value="1"/>
</dbReference>
<gene>
    <name evidence="10" type="primary">rpl4</name>
</gene>
<proteinExistence type="inferred from homology"/>
<dbReference type="InterPro" id="IPR013005">
    <property type="entry name" value="Ribosomal_uL4-like"/>
</dbReference>
<geneLocation type="plastid" evidence="10"/>
<sequence>MSIIKQISCPIIYKNNIINSKLLYLIINNNLNKRMYLVHKSLKQDLTHYRIRNVHTKNKSEVRGGGKKPWRQKGTGRSRAGSNRSPLWKGGGVIFGPKKKIYKSKLNKQEKKIAINIALYNKANNIFIINEILIKPEKPYTKQAIKEINKLGIYTKNKKNILLVINKKTNLLNLSFKNLIYVKLIEVMSMNILVLLKADIILFTKSALKKINK</sequence>
<dbReference type="GO" id="GO:0005840">
    <property type="term" value="C:ribosome"/>
    <property type="evidence" value="ECO:0007669"/>
    <property type="project" value="UniProtKB-KW"/>
</dbReference>
<feature type="region of interest" description="Disordered" evidence="9">
    <location>
        <begin position="57"/>
        <end position="86"/>
    </location>
</feature>
<name>A0A0B5VQH8_9FLOR</name>
<protein>
    <recommendedName>
        <fullName evidence="7">Large ribosomal subunit protein uL4c</fullName>
    </recommendedName>
    <alternativeName>
        <fullName evidence="8">50S ribosomal protein L4, chloroplastic</fullName>
    </alternativeName>
</protein>
<evidence type="ECO:0000256" key="4">
    <source>
        <dbReference type="ARBA" id="ARBA00022884"/>
    </source>
</evidence>
<dbReference type="GO" id="GO:1990904">
    <property type="term" value="C:ribonucleoprotein complex"/>
    <property type="evidence" value="ECO:0007669"/>
    <property type="project" value="UniProtKB-KW"/>
</dbReference>
<dbReference type="NCBIfam" id="TIGR03953">
    <property type="entry name" value="rplD_bact"/>
    <property type="match status" value="1"/>
</dbReference>
<dbReference type="RefSeq" id="YP_009122109.1">
    <property type="nucleotide sequence ID" value="NC_026522.1"/>
</dbReference>
<keyword evidence="6" id="KW-0687">Ribonucleoprotein</keyword>
<evidence type="ECO:0000256" key="2">
    <source>
        <dbReference type="ARBA" id="ARBA00010528"/>
    </source>
</evidence>
<dbReference type="EMBL" id="KP308096">
    <property type="protein sequence ID" value="AJH65867.1"/>
    <property type="molecule type" value="Genomic_DNA"/>
</dbReference>
<dbReference type="PANTHER" id="PTHR10746">
    <property type="entry name" value="50S RIBOSOMAL PROTEIN L4"/>
    <property type="match status" value="1"/>
</dbReference>
<dbReference type="GeneID" id="23629439"/>
<dbReference type="GO" id="GO:0006412">
    <property type="term" value="P:translation"/>
    <property type="evidence" value="ECO:0007669"/>
    <property type="project" value="InterPro"/>
</dbReference>
<keyword evidence="5 10" id="KW-0689">Ribosomal protein</keyword>
<dbReference type="Pfam" id="PF00573">
    <property type="entry name" value="Ribosomal_L4"/>
    <property type="match status" value="1"/>
</dbReference>
<evidence type="ECO:0000256" key="7">
    <source>
        <dbReference type="ARBA" id="ARBA00035208"/>
    </source>
</evidence>
<dbReference type="PANTHER" id="PTHR10746:SF17">
    <property type="entry name" value="LARGE RIBOSOMAL SUBUNIT PROTEIN UL4C"/>
    <property type="match status" value="1"/>
</dbReference>
<dbReference type="InterPro" id="IPR023574">
    <property type="entry name" value="Ribosomal_uL4_dom_sf"/>
</dbReference>
<organism evidence="10">
    <name type="scientific">Choreocolax polysiphoniae</name>
    <dbReference type="NCBI Taxonomy" id="282351"/>
    <lineage>
        <taxon>Eukaryota</taxon>
        <taxon>Rhodophyta</taxon>
        <taxon>Florideophyceae</taxon>
        <taxon>Rhodymeniophycidae</taxon>
        <taxon>Gigartinales</taxon>
        <taxon>Choreocolacaceae</taxon>
        <taxon>Choreocolax</taxon>
    </lineage>
</organism>
<comment type="similarity">
    <text evidence="2">Belongs to the universal ribosomal protein uL4 family.</text>
</comment>
<evidence type="ECO:0000256" key="3">
    <source>
        <dbReference type="ARBA" id="ARBA00022730"/>
    </source>
</evidence>
<evidence type="ECO:0000256" key="8">
    <source>
        <dbReference type="ARBA" id="ARBA00035387"/>
    </source>
</evidence>
<evidence type="ECO:0000256" key="1">
    <source>
        <dbReference type="ARBA" id="ARBA00004083"/>
    </source>
</evidence>
<dbReference type="InterPro" id="IPR002136">
    <property type="entry name" value="Ribosomal_uL4"/>
</dbReference>
<evidence type="ECO:0000313" key="10">
    <source>
        <dbReference type="EMBL" id="AJH65867.1"/>
    </source>
</evidence>
<reference evidence="10" key="1">
    <citation type="journal article" date="2015" name="J. Phycol.">
        <title>The Choreocolax polysiphoniae plastid forces a reevaluation of the evolutionary pathways to parasitism in red algae.</title>
        <authorList>
            <person name="Salomaki E.D."/>
            <person name="Nickles K.R."/>
            <person name="Lane C.E."/>
        </authorList>
    </citation>
    <scope>NUCLEOTIDE SEQUENCE</scope>
</reference>
<dbReference type="GO" id="GO:0003735">
    <property type="term" value="F:structural constituent of ribosome"/>
    <property type="evidence" value="ECO:0007669"/>
    <property type="project" value="InterPro"/>
</dbReference>
<feature type="compositionally biased region" description="Basic residues" evidence="9">
    <location>
        <begin position="65"/>
        <end position="76"/>
    </location>
</feature>
<evidence type="ECO:0000256" key="5">
    <source>
        <dbReference type="ARBA" id="ARBA00022980"/>
    </source>
</evidence>
<accession>A0A0B5VQH8</accession>